<protein>
    <submittedName>
        <fullName evidence="2">Uncharacterized protein</fullName>
    </submittedName>
</protein>
<gene>
    <name evidence="2" type="ORF">CPSG_08182</name>
</gene>
<evidence type="ECO:0000313" key="3">
    <source>
        <dbReference type="Proteomes" id="UP000002497"/>
    </source>
</evidence>
<accession>E9DED2</accession>
<dbReference type="EMBL" id="GL636502">
    <property type="protein sequence ID" value="EFW14994.1"/>
    <property type="molecule type" value="Genomic_DNA"/>
</dbReference>
<evidence type="ECO:0000313" key="2">
    <source>
        <dbReference type="EMBL" id="EFW14994.1"/>
    </source>
</evidence>
<reference evidence="3" key="2">
    <citation type="submission" date="2010-03" db="EMBL/GenBank/DDBJ databases">
        <title>The genome sequence of Coccidioides posadasii strain Silveira.</title>
        <authorList>
            <consortium name="The Broad Institute Genome Sequencing Center for Infectious Disease"/>
            <person name="Neafsey D."/>
            <person name="Orbach M."/>
            <person name="Henn M.R."/>
            <person name="Cole G.T."/>
            <person name="Galgiani J."/>
            <person name="Gardner M.J."/>
            <person name="Kirkland T.N."/>
            <person name="Taylor J.W."/>
            <person name="Young S.K."/>
            <person name="Zeng Q."/>
            <person name="Koehrsen M."/>
            <person name="Alvarado L."/>
            <person name="Berlin A."/>
            <person name="Borenstein D."/>
            <person name="Chapman S.B."/>
            <person name="Chen Z."/>
            <person name="Engels R."/>
            <person name="Freedman E."/>
            <person name="Gellesch M."/>
            <person name="Goldberg J."/>
            <person name="Griggs A."/>
            <person name="Gujja S."/>
            <person name="Heilman E."/>
            <person name="Heiman D."/>
            <person name="Howarth C."/>
            <person name="Jen D."/>
            <person name="Larson L."/>
            <person name="Mehta T."/>
            <person name="Neiman D."/>
            <person name="Park D."/>
            <person name="Pearson M."/>
            <person name="Richards J."/>
            <person name="Roberts A."/>
            <person name="Saif S."/>
            <person name="Shea T."/>
            <person name="Shenoy N."/>
            <person name="Sisk P."/>
            <person name="Stolte C."/>
            <person name="Sykes S."/>
            <person name="Walk T."/>
            <person name="White J."/>
            <person name="Yandava C."/>
            <person name="Haas B."/>
            <person name="Nusbaum C."/>
            <person name="Birren B."/>
        </authorList>
    </citation>
    <scope>NUCLEOTIDE SEQUENCE [LARGE SCALE GENOMIC DNA]</scope>
    <source>
        <strain evidence="3">RMSCC 757 / Silveira</strain>
    </source>
</reference>
<reference evidence="3" key="1">
    <citation type="journal article" date="2010" name="Genome Res.">
        <title>Population genomic sequencing of Coccidioides fungi reveals recent hybridization and transposon control.</title>
        <authorList>
            <person name="Neafsey D.E."/>
            <person name="Barker B.M."/>
            <person name="Sharpton T.J."/>
            <person name="Stajich J.E."/>
            <person name="Park D.J."/>
            <person name="Whiston E."/>
            <person name="Hung C.-Y."/>
            <person name="McMahan C."/>
            <person name="White J."/>
            <person name="Sykes S."/>
            <person name="Heiman D."/>
            <person name="Young S."/>
            <person name="Zeng Q."/>
            <person name="Abouelleil A."/>
            <person name="Aftuck L."/>
            <person name="Bessette D."/>
            <person name="Brown A."/>
            <person name="FitzGerald M."/>
            <person name="Lui A."/>
            <person name="Macdonald J.P."/>
            <person name="Priest M."/>
            <person name="Orbach M.J."/>
            <person name="Galgiani J.N."/>
            <person name="Kirkland T.N."/>
            <person name="Cole G.T."/>
            <person name="Birren B.W."/>
            <person name="Henn M.R."/>
            <person name="Taylor J.W."/>
            <person name="Rounsley S.D."/>
        </authorList>
    </citation>
    <scope>NUCLEOTIDE SEQUENCE [LARGE SCALE GENOMIC DNA]</scope>
    <source>
        <strain evidence="3">RMSCC 757 / Silveira</strain>
    </source>
</reference>
<evidence type="ECO:0000256" key="1">
    <source>
        <dbReference type="SAM" id="MobiDB-lite"/>
    </source>
</evidence>
<proteinExistence type="predicted"/>
<dbReference type="Proteomes" id="UP000002497">
    <property type="component" value="Unassembled WGS sequence"/>
</dbReference>
<dbReference type="VEuPathDB" id="FungiDB:CPSG_08182"/>
<name>E9DED2_COCPS</name>
<sequence length="95" mass="11183">MGSASKGPKRSVYGKNPPPRTIEQRRLRARSNWDRLFGDYLSSSWLGCDYVTDRRLRWRETFPFFCARGWEENLFPPVCLRSSWRRLPVSTVAIS</sequence>
<organism evidence="3">
    <name type="scientific">Coccidioides posadasii (strain RMSCC 757 / Silveira)</name>
    <name type="common">Valley fever fungus</name>
    <dbReference type="NCBI Taxonomy" id="443226"/>
    <lineage>
        <taxon>Eukaryota</taxon>
        <taxon>Fungi</taxon>
        <taxon>Dikarya</taxon>
        <taxon>Ascomycota</taxon>
        <taxon>Pezizomycotina</taxon>
        <taxon>Eurotiomycetes</taxon>
        <taxon>Eurotiomycetidae</taxon>
        <taxon>Onygenales</taxon>
        <taxon>Onygenaceae</taxon>
        <taxon>Coccidioides</taxon>
    </lineage>
</organism>
<keyword evidence="3" id="KW-1185">Reference proteome</keyword>
<dbReference type="HOGENOM" id="CLU_2372632_0_0_1"/>
<dbReference type="AlphaFoldDB" id="E9DED2"/>
<feature type="region of interest" description="Disordered" evidence="1">
    <location>
        <begin position="1"/>
        <end position="21"/>
    </location>
</feature>